<name>A0AAV7NH42_PLEWA</name>
<keyword evidence="3" id="KW-1185">Reference proteome</keyword>
<sequence length="115" mass="12245">MDSASHAHALPFHYVDSLSMVSAAATTGADACGPRGPRRDDRGHRDQSGCVRLHGGGPEGRRGIGRAPAEPDAGAGRTNTGQLRPDWRYEEGLASSRYAACRVAADRLRQQPLPQ</sequence>
<comment type="caution">
    <text evidence="2">The sequence shown here is derived from an EMBL/GenBank/DDBJ whole genome shotgun (WGS) entry which is preliminary data.</text>
</comment>
<protein>
    <submittedName>
        <fullName evidence="2">Uncharacterized protein</fullName>
    </submittedName>
</protein>
<accession>A0AAV7NH42</accession>
<organism evidence="2 3">
    <name type="scientific">Pleurodeles waltl</name>
    <name type="common">Iberian ribbed newt</name>
    <dbReference type="NCBI Taxonomy" id="8319"/>
    <lineage>
        <taxon>Eukaryota</taxon>
        <taxon>Metazoa</taxon>
        <taxon>Chordata</taxon>
        <taxon>Craniata</taxon>
        <taxon>Vertebrata</taxon>
        <taxon>Euteleostomi</taxon>
        <taxon>Amphibia</taxon>
        <taxon>Batrachia</taxon>
        <taxon>Caudata</taxon>
        <taxon>Salamandroidea</taxon>
        <taxon>Salamandridae</taxon>
        <taxon>Pleurodelinae</taxon>
        <taxon>Pleurodeles</taxon>
    </lineage>
</organism>
<feature type="compositionally biased region" description="Basic and acidic residues" evidence="1">
    <location>
        <begin position="37"/>
        <end position="47"/>
    </location>
</feature>
<gene>
    <name evidence="2" type="ORF">NDU88_002123</name>
</gene>
<feature type="region of interest" description="Disordered" evidence="1">
    <location>
        <begin position="25"/>
        <end position="85"/>
    </location>
</feature>
<evidence type="ECO:0000256" key="1">
    <source>
        <dbReference type="SAM" id="MobiDB-lite"/>
    </source>
</evidence>
<proteinExistence type="predicted"/>
<evidence type="ECO:0000313" key="3">
    <source>
        <dbReference type="Proteomes" id="UP001066276"/>
    </source>
</evidence>
<evidence type="ECO:0000313" key="2">
    <source>
        <dbReference type="EMBL" id="KAJ1113882.1"/>
    </source>
</evidence>
<dbReference type="AlphaFoldDB" id="A0AAV7NH42"/>
<reference evidence="2" key="1">
    <citation type="journal article" date="2022" name="bioRxiv">
        <title>Sequencing and chromosome-scale assembly of the giantPleurodeles waltlgenome.</title>
        <authorList>
            <person name="Brown T."/>
            <person name="Elewa A."/>
            <person name="Iarovenko S."/>
            <person name="Subramanian E."/>
            <person name="Araus A.J."/>
            <person name="Petzold A."/>
            <person name="Susuki M."/>
            <person name="Suzuki K.-i.T."/>
            <person name="Hayashi T."/>
            <person name="Toyoda A."/>
            <person name="Oliveira C."/>
            <person name="Osipova E."/>
            <person name="Leigh N.D."/>
            <person name="Simon A."/>
            <person name="Yun M.H."/>
        </authorList>
    </citation>
    <scope>NUCLEOTIDE SEQUENCE</scope>
    <source>
        <strain evidence="2">20211129_DDA</strain>
        <tissue evidence="2">Liver</tissue>
    </source>
</reference>
<dbReference type="EMBL" id="JANPWB010000012">
    <property type="protein sequence ID" value="KAJ1113882.1"/>
    <property type="molecule type" value="Genomic_DNA"/>
</dbReference>
<dbReference type="Proteomes" id="UP001066276">
    <property type="component" value="Chromosome 8"/>
</dbReference>